<sequence>MSVILLIIALVFFFICSVIPFNKYHGIIAFFFLVIATLSGVSIVANDTYHYGMKVKTTTTRYQLVSASDKMNVLLYQPLGNGSEKVYLYKTSSKQKIKPMKTKDSSAKYVITSDKPNVTVTEKRYVYKDGLSKFFFGILHNNNELKHCYYTFNINRDWNVLTAKQAKELDKLVKKNQAVLKSQVETTVKAKVAAAMQVNPQMSAEQQKELIQQAQNEATQAAMQKLIQSVKEK</sequence>
<protein>
    <submittedName>
        <fullName evidence="3">DUF4811 domain-containing protein</fullName>
    </submittedName>
</protein>
<feature type="transmembrane region" description="Helical" evidence="1">
    <location>
        <begin position="27"/>
        <end position="46"/>
    </location>
</feature>
<gene>
    <name evidence="2" type="ORF">LSJ_0116c</name>
    <name evidence="3" type="ORF">QFE45_00560</name>
</gene>
<evidence type="ECO:0000313" key="3">
    <source>
        <dbReference type="EMBL" id="WII28675.1"/>
    </source>
</evidence>
<organism evidence="2 4">
    <name type="scientific">Ligilactobacillus salivarius</name>
    <dbReference type="NCBI Taxonomy" id="1624"/>
    <lineage>
        <taxon>Bacteria</taxon>
        <taxon>Bacillati</taxon>
        <taxon>Bacillota</taxon>
        <taxon>Bacilli</taxon>
        <taxon>Lactobacillales</taxon>
        <taxon>Lactobacillaceae</taxon>
        <taxon>Ligilactobacillus</taxon>
    </lineage>
</organism>
<keyword evidence="1" id="KW-0812">Transmembrane</keyword>
<dbReference type="Pfam" id="PF16069">
    <property type="entry name" value="DUF4811"/>
    <property type="match status" value="1"/>
</dbReference>
<dbReference type="AlphaFoldDB" id="A0A089QG27"/>
<dbReference type="Proteomes" id="UP000029488">
    <property type="component" value="Chromosome"/>
</dbReference>
<dbReference type="EMBL" id="CP123971">
    <property type="protein sequence ID" value="WII28675.1"/>
    <property type="molecule type" value="Genomic_DNA"/>
</dbReference>
<proteinExistence type="predicted"/>
<dbReference type="InterPro" id="IPR032083">
    <property type="entry name" value="DUF4811"/>
</dbReference>
<dbReference type="Proteomes" id="UP001231316">
    <property type="component" value="Chromosome"/>
</dbReference>
<reference evidence="2 4" key="1">
    <citation type="journal article" date="2014" name="BMC Genomics">
        <title>Unusual genome complexity in Lactobacillus salivarius JCM1046.</title>
        <authorList>
            <person name="Raftis E.J."/>
            <person name="Forde B.M."/>
            <person name="Claesson M.J."/>
            <person name="O'Toole P.W."/>
        </authorList>
    </citation>
    <scope>NUCLEOTIDE SEQUENCE [LARGE SCALE GENOMIC DNA]</scope>
    <source>
        <strain evidence="2 4">JCM1046</strain>
    </source>
</reference>
<evidence type="ECO:0000313" key="2">
    <source>
        <dbReference type="EMBL" id="AIR09881.1"/>
    </source>
</evidence>
<reference evidence="3" key="2">
    <citation type="submission" date="2023-04" db="EMBL/GenBank/DDBJ databases">
        <title>Four porcine-derived lactic acid bacteria strains analyses and their evaluation as potential probiotics based on genomics.</title>
        <authorList>
            <person name="Niu D."/>
        </authorList>
    </citation>
    <scope>NUCLEOTIDE SEQUENCE</scope>
    <source>
        <strain evidence="3">ZSA5</strain>
    </source>
</reference>
<keyword evidence="1" id="KW-1133">Transmembrane helix</keyword>
<dbReference type="RefSeq" id="WP_034982297.1">
    <property type="nucleotide sequence ID" value="NZ_CP007646.1"/>
</dbReference>
<evidence type="ECO:0000256" key="1">
    <source>
        <dbReference type="SAM" id="Phobius"/>
    </source>
</evidence>
<keyword evidence="1" id="KW-0472">Membrane</keyword>
<accession>A0A089QG27</accession>
<dbReference type="KEGG" id="lsj:LSJ_0116c"/>
<name>A0A089QG27_9LACO</name>
<dbReference type="EMBL" id="CP007646">
    <property type="protein sequence ID" value="AIR09881.1"/>
    <property type="molecule type" value="Genomic_DNA"/>
</dbReference>
<evidence type="ECO:0000313" key="4">
    <source>
        <dbReference type="Proteomes" id="UP000029488"/>
    </source>
</evidence>